<organism evidence="1 2">
    <name type="scientific">Schaedlerella arabinosiphila</name>
    <dbReference type="NCBI Taxonomy" id="2044587"/>
    <lineage>
        <taxon>Bacteria</taxon>
        <taxon>Bacillati</taxon>
        <taxon>Bacillota</taxon>
        <taxon>Clostridia</taxon>
        <taxon>Lachnospirales</taxon>
        <taxon>Lachnospiraceae</taxon>
        <taxon>Schaedlerella</taxon>
    </lineage>
</organism>
<accession>A0A426DD06</accession>
<reference evidence="1" key="1">
    <citation type="submission" date="2018-10" db="EMBL/GenBank/DDBJ databases">
        <title>Schaedlerella arabinophila gen. nov. sp. nov., isolated from the mouse intestinal tract and comparative analysis with the genome of the closely related altered Schaedler flora strain ASF502.</title>
        <authorList>
            <person name="Miyake S."/>
            <person name="Soh M."/>
            <person name="Seedorf H."/>
        </authorList>
    </citation>
    <scope>NUCLEOTIDE SEQUENCE [LARGE SCALE GENOMIC DNA]</scope>
    <source>
        <strain evidence="1">DSM 106076</strain>
    </source>
</reference>
<dbReference type="AlphaFoldDB" id="A0A426DD06"/>
<gene>
    <name evidence="1" type="ORF">EBB54_03825</name>
</gene>
<sequence length="161" mass="18077">MESNEDSIKILEMRIRQQMGYSLQKNMKPENLKYYMPSAVQPKPDIRQEIHMENAQFVHSAADAVKPGIPVVGDVGREGQIQTGTGSGIPIQAGSGSLPLSEEYIDQVIGPPPMMEYEHIEIPEPKEVQHARAMSGYERSHSLERKEIFNMEGKHFLDSKG</sequence>
<evidence type="ECO:0000313" key="1">
    <source>
        <dbReference type="EMBL" id="RRK30602.1"/>
    </source>
</evidence>
<dbReference type="RefSeq" id="WP_125126411.1">
    <property type="nucleotide sequence ID" value="NZ_RHJS01000002.1"/>
</dbReference>
<dbReference type="EMBL" id="RHJS01000002">
    <property type="protein sequence ID" value="RRK30602.1"/>
    <property type="molecule type" value="Genomic_DNA"/>
</dbReference>
<protein>
    <submittedName>
        <fullName evidence="1">Uncharacterized protein</fullName>
    </submittedName>
</protein>
<dbReference type="Proteomes" id="UP000274920">
    <property type="component" value="Unassembled WGS sequence"/>
</dbReference>
<evidence type="ECO:0000313" key="2">
    <source>
        <dbReference type="Proteomes" id="UP000274920"/>
    </source>
</evidence>
<comment type="caution">
    <text evidence="1">The sequence shown here is derived from an EMBL/GenBank/DDBJ whole genome shotgun (WGS) entry which is preliminary data.</text>
</comment>
<proteinExistence type="predicted"/>
<name>A0A426DD06_9FIRM</name>
<keyword evidence="2" id="KW-1185">Reference proteome</keyword>